<comment type="caution">
    <text evidence="3">The sequence shown here is derived from an EMBL/GenBank/DDBJ whole genome shotgun (WGS) entry which is preliminary data.</text>
</comment>
<dbReference type="PANTHER" id="PTHR31901:SF9">
    <property type="entry name" value="GH3 DOMAIN-CONTAINING PROTEIN"/>
    <property type="match status" value="1"/>
</dbReference>
<dbReference type="PANTHER" id="PTHR31901">
    <property type="entry name" value="GH3 DOMAIN-CONTAINING PROTEIN"/>
    <property type="match status" value="1"/>
</dbReference>
<name>A0AAW9S9Y0_9BACT</name>
<accession>A0AAW9S9Y0</accession>
<evidence type="ECO:0000313" key="4">
    <source>
        <dbReference type="Proteomes" id="UP001403385"/>
    </source>
</evidence>
<dbReference type="EMBL" id="JBDKWZ010000006">
    <property type="protein sequence ID" value="MEN7548555.1"/>
    <property type="molecule type" value="Genomic_DNA"/>
</dbReference>
<dbReference type="InterPro" id="IPR055377">
    <property type="entry name" value="GH3_M"/>
</dbReference>
<dbReference type="RefSeq" id="WP_346821334.1">
    <property type="nucleotide sequence ID" value="NZ_JBDKWZ010000006.1"/>
</dbReference>
<evidence type="ECO:0000259" key="2">
    <source>
        <dbReference type="Pfam" id="PF23572"/>
    </source>
</evidence>
<sequence>MGIRSVLSKPLAAFVYRQQQAWALQAAKTQQNVFGSLIKTASSTHFGKDHAFDEIKTYEDFKKRVPIRDYEALKPYIEKIITGTQDVLWPGKPVYFAKTSGTTSGTKYIPITKASIPNHINSAKNALLSYIHTTGNSQFLDKKLIFLSGSPVLDTKGDILTGRLSGIVNHHVPGYLRTNQMPSYPTNCIEDWEEKLEKIIDETLTQPMSLISGIPPWVQMYFDRITEKTGKKIKDIFPDFSLFVYGGVNFEPYRAKLFDSIGKPIDSIETYPASEGFIAYQDSQVDPGLLLLLNSGIFFEFIPTEEYFNENPTRLRIEEVELDKNYALIINSNAGLWGYSIGDTVKFISKDPYRLLVTGRIKHFISAFGEHVIGEEVEQAMRYAMSQHPEVAISEFSVAPQVNPMEGLPHHEWLVAFERLPTDLNAFEKTLDQKLCELNSYYEDLIQGNILQTLKISPLQSDAFQQYMKSIGKLGGQNKVPRLANDRKIADQINQYTLNG</sequence>
<organism evidence="3 4">
    <name type="scientific">Rapidithrix thailandica</name>
    <dbReference type="NCBI Taxonomy" id="413964"/>
    <lineage>
        <taxon>Bacteria</taxon>
        <taxon>Pseudomonadati</taxon>
        <taxon>Bacteroidota</taxon>
        <taxon>Cytophagia</taxon>
        <taxon>Cytophagales</taxon>
        <taxon>Flammeovirgaceae</taxon>
        <taxon>Rapidithrix</taxon>
    </lineage>
</organism>
<dbReference type="Pfam" id="PF23572">
    <property type="entry name" value="GH3_C"/>
    <property type="match status" value="1"/>
</dbReference>
<dbReference type="SUPFAM" id="SSF56801">
    <property type="entry name" value="Acetyl-CoA synthetase-like"/>
    <property type="match status" value="1"/>
</dbReference>
<proteinExistence type="predicted"/>
<gene>
    <name evidence="3" type="ORF">AAG747_11580</name>
</gene>
<dbReference type="InterPro" id="IPR055378">
    <property type="entry name" value="GH3_C"/>
</dbReference>
<evidence type="ECO:0000313" key="3">
    <source>
        <dbReference type="EMBL" id="MEN7548555.1"/>
    </source>
</evidence>
<dbReference type="Pfam" id="PF03321">
    <property type="entry name" value="GH3"/>
    <property type="match status" value="1"/>
</dbReference>
<dbReference type="AlphaFoldDB" id="A0AAW9S9Y0"/>
<dbReference type="GO" id="GO:0005737">
    <property type="term" value="C:cytoplasm"/>
    <property type="evidence" value="ECO:0007669"/>
    <property type="project" value="TreeGrafter"/>
</dbReference>
<reference evidence="3 4" key="1">
    <citation type="submission" date="2024-04" db="EMBL/GenBank/DDBJ databases">
        <title>Novel genus in family Flammeovirgaceae.</title>
        <authorList>
            <person name="Nguyen T.H."/>
            <person name="Vuong T.Q."/>
            <person name="Le H."/>
            <person name="Kim S.-G."/>
        </authorList>
    </citation>
    <scope>NUCLEOTIDE SEQUENCE [LARGE SCALE GENOMIC DNA]</scope>
    <source>
        <strain evidence="3 4">JCM 23209</strain>
    </source>
</reference>
<feature type="domain" description="GH3 C-terminal" evidence="2">
    <location>
        <begin position="375"/>
        <end position="488"/>
    </location>
</feature>
<protein>
    <submittedName>
        <fullName evidence="3">GH3 auxin-responsive promoter family protein</fullName>
    </submittedName>
</protein>
<dbReference type="Proteomes" id="UP001403385">
    <property type="component" value="Unassembled WGS sequence"/>
</dbReference>
<evidence type="ECO:0000259" key="1">
    <source>
        <dbReference type="Pfam" id="PF23571"/>
    </source>
</evidence>
<feature type="domain" description="GH3 middle" evidence="1">
    <location>
        <begin position="291"/>
        <end position="349"/>
    </location>
</feature>
<dbReference type="Pfam" id="PF23571">
    <property type="entry name" value="GH3_M"/>
    <property type="match status" value="1"/>
</dbReference>
<keyword evidence="4" id="KW-1185">Reference proteome</keyword>
<dbReference type="GO" id="GO:0016881">
    <property type="term" value="F:acid-amino acid ligase activity"/>
    <property type="evidence" value="ECO:0007669"/>
    <property type="project" value="TreeGrafter"/>
</dbReference>
<dbReference type="InterPro" id="IPR004993">
    <property type="entry name" value="GH3"/>
</dbReference>